<dbReference type="GeneID" id="4562551"/>
<evidence type="ECO:0000313" key="5">
    <source>
        <dbReference type="Proteomes" id="UP000001261"/>
    </source>
</evidence>
<sequence>MAQTLITDTDKSALVDIFVWIFLVIAVLSVIASTSTKIAIRGRPTTEDYIILVALAFCIGQSITVGIQNQNGWGRYTNTLSESQLQTVLKGDYAASFLFITSICLTKIALLVLSLQFALLKQYKYTIYALGTIVILWTMSSMFVVGFQCRLPEPWNYVNNICVGRKNFWNFYGAMNILTDVIQVGLMITITSQIQTSTKRKITIGSVFGARLLVNSVVVVVALQLYFLNQVPDTSNATFDYWQMTICTQILQSLAVVTACMPFLKPFLDSLESGLLRADDQYRRSTAKGSYRYNLSGSKSSARRAARREAGEFNELGVLSSNHGRARNGHGSQVESGGVDWDESNSQSSQSRIIKETRTFTVDVEVRNNHGNEF</sequence>
<feature type="transmembrane region" description="Helical" evidence="2">
    <location>
        <begin position="125"/>
        <end position="148"/>
    </location>
</feature>
<feature type="transmembrane region" description="Helical" evidence="2">
    <location>
        <begin position="202"/>
        <end position="229"/>
    </location>
</feature>
<reference evidence="5" key="2">
    <citation type="journal article" date="2010" name="Genome Res.">
        <title>Population genomic sequencing of Coccidioides fungi reveals recent hybridization and transposon control.</title>
        <authorList>
            <person name="Neafsey D.E."/>
            <person name="Barker B.M."/>
            <person name="Sharpton T.J."/>
            <person name="Stajich J.E."/>
            <person name="Park D.J."/>
            <person name="Whiston E."/>
            <person name="Hung C.-Y."/>
            <person name="McMahan C."/>
            <person name="White J."/>
            <person name="Sykes S."/>
            <person name="Heiman D."/>
            <person name="Young S."/>
            <person name="Zeng Q."/>
            <person name="Abouelleil A."/>
            <person name="Aftuck L."/>
            <person name="Bessette D."/>
            <person name="Brown A."/>
            <person name="FitzGerald M."/>
            <person name="Lui A."/>
            <person name="Macdonald J.P."/>
            <person name="Priest M."/>
            <person name="Orbach M.J."/>
            <person name="Galgiani J.N."/>
            <person name="Kirkland T.N."/>
            <person name="Cole G.T."/>
            <person name="Birren B.W."/>
            <person name="Henn M.R."/>
            <person name="Taylor J.W."/>
            <person name="Rounsley S.D."/>
        </authorList>
    </citation>
    <scope>GENOME REANNOTATION</scope>
    <source>
        <strain evidence="5">RS</strain>
    </source>
</reference>
<keyword evidence="2" id="KW-0472">Membrane</keyword>
<dbReference type="VEuPathDB" id="FungiDB:CIMG_04186"/>
<evidence type="ECO:0000256" key="2">
    <source>
        <dbReference type="SAM" id="Phobius"/>
    </source>
</evidence>
<gene>
    <name evidence="4" type="ORF">CIMG_04186</name>
</gene>
<reference evidence="5" key="1">
    <citation type="journal article" date="2009" name="Genome Res.">
        <title>Comparative genomic analyses of the human fungal pathogens Coccidioides and their relatives.</title>
        <authorList>
            <person name="Sharpton T.J."/>
            <person name="Stajich J.E."/>
            <person name="Rounsley S.D."/>
            <person name="Gardner M.J."/>
            <person name="Wortman J.R."/>
            <person name="Jordar V.S."/>
            <person name="Maiti R."/>
            <person name="Kodira C.D."/>
            <person name="Neafsey D.E."/>
            <person name="Zeng Q."/>
            <person name="Hung C.-Y."/>
            <person name="McMahan C."/>
            <person name="Muszewska A."/>
            <person name="Grynberg M."/>
            <person name="Mandel M.A."/>
            <person name="Kellner E.M."/>
            <person name="Barker B.M."/>
            <person name="Galgiani J.N."/>
            <person name="Orbach M.J."/>
            <person name="Kirkland T.N."/>
            <person name="Cole G.T."/>
            <person name="Henn M.R."/>
            <person name="Birren B.W."/>
            <person name="Taylor J.W."/>
        </authorList>
    </citation>
    <scope>NUCLEOTIDE SEQUENCE [LARGE SCALE GENOMIC DNA]</scope>
    <source>
        <strain evidence="5">RS</strain>
    </source>
</reference>
<evidence type="ECO:0000256" key="1">
    <source>
        <dbReference type="SAM" id="MobiDB-lite"/>
    </source>
</evidence>
<organism evidence="4 5">
    <name type="scientific">Coccidioides immitis (strain RS)</name>
    <name type="common">Valley fever fungus</name>
    <dbReference type="NCBI Taxonomy" id="246410"/>
    <lineage>
        <taxon>Eukaryota</taxon>
        <taxon>Fungi</taxon>
        <taxon>Dikarya</taxon>
        <taxon>Ascomycota</taxon>
        <taxon>Pezizomycotina</taxon>
        <taxon>Eurotiomycetes</taxon>
        <taxon>Eurotiomycetidae</taxon>
        <taxon>Onygenales</taxon>
        <taxon>Onygenaceae</taxon>
        <taxon>Coccidioides</taxon>
    </lineage>
</organism>
<accession>J3KCZ2</accession>
<dbReference type="Proteomes" id="UP000001261">
    <property type="component" value="Unassembled WGS sequence"/>
</dbReference>
<feature type="region of interest" description="Disordered" evidence="1">
    <location>
        <begin position="321"/>
        <end position="354"/>
    </location>
</feature>
<dbReference type="PANTHER" id="PTHR38794">
    <property type="entry name" value="INTEGRAL MEMBRANE PROTEIN"/>
    <property type="match status" value="1"/>
</dbReference>
<feature type="transmembrane region" description="Helical" evidence="2">
    <location>
        <begin position="49"/>
        <end position="67"/>
    </location>
</feature>
<dbReference type="InParanoid" id="J3KCZ2"/>
<dbReference type="PANTHER" id="PTHR38794:SF1">
    <property type="entry name" value="INTEGRAL MEMBRANE PROTEIN"/>
    <property type="match status" value="1"/>
</dbReference>
<evidence type="ECO:0000313" key="4">
    <source>
        <dbReference type="EMBL" id="EAS33162.3"/>
    </source>
</evidence>
<evidence type="ECO:0000259" key="3">
    <source>
        <dbReference type="Pfam" id="PF20684"/>
    </source>
</evidence>
<protein>
    <recommendedName>
        <fullName evidence="3">Rhodopsin domain-containing protein</fullName>
    </recommendedName>
</protein>
<proteinExistence type="predicted"/>
<dbReference type="AlphaFoldDB" id="J3KCZ2"/>
<feature type="domain" description="Rhodopsin" evidence="3">
    <location>
        <begin position="36"/>
        <end position="268"/>
    </location>
</feature>
<dbReference type="EMBL" id="GG704916">
    <property type="protein sequence ID" value="EAS33162.3"/>
    <property type="molecule type" value="Genomic_DNA"/>
</dbReference>
<dbReference type="Pfam" id="PF20684">
    <property type="entry name" value="Fung_rhodopsin"/>
    <property type="match status" value="1"/>
</dbReference>
<feature type="transmembrane region" description="Helical" evidence="2">
    <location>
        <begin position="168"/>
        <end position="190"/>
    </location>
</feature>
<dbReference type="OrthoDB" id="3918601at2759"/>
<keyword evidence="5" id="KW-1185">Reference proteome</keyword>
<dbReference type="OMA" id="QMAVPRK"/>
<dbReference type="InterPro" id="IPR049326">
    <property type="entry name" value="Rhodopsin_dom_fungi"/>
</dbReference>
<dbReference type="RefSeq" id="XP_001244745.2">
    <property type="nucleotide sequence ID" value="XM_001244744.2"/>
</dbReference>
<name>J3KCZ2_COCIM</name>
<keyword evidence="2" id="KW-1133">Transmembrane helix</keyword>
<dbReference type="KEGG" id="cim:CIMG_04186"/>
<feature type="transmembrane region" description="Helical" evidence="2">
    <location>
        <begin position="17"/>
        <end position="40"/>
    </location>
</feature>
<feature type="transmembrane region" description="Helical" evidence="2">
    <location>
        <begin position="93"/>
        <end position="113"/>
    </location>
</feature>
<keyword evidence="2" id="KW-0812">Transmembrane</keyword>